<accession>A0A7U3ZRV1</accession>
<dbReference type="AlphaFoldDB" id="A0A7U3ZRV1"/>
<dbReference type="Proteomes" id="UP000000493">
    <property type="component" value="Plasmid pRUNSL03"/>
</dbReference>
<geneLocation type="plasmid" evidence="1 2">
    <name>pRUNSL03</name>
</geneLocation>
<evidence type="ECO:0000313" key="2">
    <source>
        <dbReference type="Proteomes" id="UP000000493"/>
    </source>
</evidence>
<proteinExistence type="predicted"/>
<gene>
    <name evidence="1" type="ordered locus">Runsl_5882</name>
</gene>
<dbReference type="EMBL" id="CP002862">
    <property type="protein sequence ID" value="AEI52178.1"/>
    <property type="molecule type" value="Genomic_DNA"/>
</dbReference>
<protein>
    <submittedName>
        <fullName evidence="1">Uncharacterized protein</fullName>
    </submittedName>
</protein>
<dbReference type="KEGG" id="rsi:Runsl_5882"/>
<keyword evidence="1" id="KW-0614">Plasmid</keyword>
<organism evidence="1 2">
    <name type="scientific">Runella slithyformis (strain ATCC 29530 / DSM 19594 / LMG 11500 / NCIMB 11436 / LSU 4)</name>
    <dbReference type="NCBI Taxonomy" id="761193"/>
    <lineage>
        <taxon>Bacteria</taxon>
        <taxon>Pseudomonadati</taxon>
        <taxon>Bacteroidota</taxon>
        <taxon>Cytophagia</taxon>
        <taxon>Cytophagales</taxon>
        <taxon>Spirosomataceae</taxon>
        <taxon>Runella</taxon>
    </lineage>
</organism>
<reference evidence="2" key="1">
    <citation type="submission" date="2011-06" db="EMBL/GenBank/DDBJ databases">
        <title>The complete genome of plasmid 3 of Runella slithyformis DSM 19594.</title>
        <authorList>
            <consortium name="US DOE Joint Genome Institute (JGI-PGF)"/>
            <person name="Lucas S."/>
            <person name="Han J."/>
            <person name="Lapidus A."/>
            <person name="Bruce D."/>
            <person name="Goodwin L."/>
            <person name="Pitluck S."/>
            <person name="Peters L."/>
            <person name="Kyrpides N."/>
            <person name="Mavromatis K."/>
            <person name="Ivanova N."/>
            <person name="Ovchinnikova G."/>
            <person name="Zhang X."/>
            <person name="Misra M."/>
            <person name="Detter J.C."/>
            <person name="Tapia R."/>
            <person name="Han C."/>
            <person name="Land M."/>
            <person name="Hauser L."/>
            <person name="Markowitz V."/>
            <person name="Cheng J.-F."/>
            <person name="Hugenholtz P."/>
            <person name="Woyke T."/>
            <person name="Wu D."/>
            <person name="Tindall B."/>
            <person name="Faehrich R."/>
            <person name="Brambilla E."/>
            <person name="Klenk H.-P."/>
            <person name="Eisen J.A."/>
        </authorList>
    </citation>
    <scope>NUCLEOTIDE SEQUENCE [LARGE SCALE GENOMIC DNA]</scope>
    <source>
        <strain evidence="2">ATCC 29530 / DSM 19594 / LMG 11500 / NCIMB 11436 / LSU 4</strain>
        <plasmid evidence="2">pRUNSL03</plasmid>
    </source>
</reference>
<reference evidence="1 2" key="2">
    <citation type="journal article" date="2012" name="Stand. Genomic Sci.">
        <title>Complete genome sequence of the aquatic bacterium Runella slithyformis type strain (LSU 4(T)).</title>
        <authorList>
            <person name="Copeland A."/>
            <person name="Zhang X."/>
            <person name="Misra M."/>
            <person name="Lapidus A."/>
            <person name="Nolan M."/>
            <person name="Lucas S."/>
            <person name="Deshpande S."/>
            <person name="Cheng J.F."/>
            <person name="Tapia R."/>
            <person name="Goodwin L.A."/>
            <person name="Pitluck S."/>
            <person name="Liolios K."/>
            <person name="Pagani I."/>
            <person name="Ivanova N."/>
            <person name="Mikhailova N."/>
            <person name="Pati A."/>
            <person name="Chen A."/>
            <person name="Palaniappan K."/>
            <person name="Land M."/>
            <person name="Hauser L."/>
            <person name="Pan C."/>
            <person name="Jeffries C.D."/>
            <person name="Detter J.C."/>
            <person name="Brambilla E.M."/>
            <person name="Rohde M."/>
            <person name="Djao O.D."/>
            <person name="Goker M."/>
            <person name="Sikorski J."/>
            <person name="Tindall B.J."/>
            <person name="Woyke T."/>
            <person name="Bristow J."/>
            <person name="Eisen J.A."/>
            <person name="Markowitz V."/>
            <person name="Hugenholtz P."/>
            <person name="Kyrpides N.C."/>
            <person name="Klenk H.P."/>
            <person name="Mavromatis K."/>
        </authorList>
    </citation>
    <scope>NUCLEOTIDE SEQUENCE [LARGE SCALE GENOMIC DNA]</scope>
    <source>
        <strain evidence="2">ATCC 29530 / DSM 19594 / LMG 11500 / NCIMB 11436 / LSU 4</strain>
    </source>
</reference>
<keyword evidence="2" id="KW-1185">Reference proteome</keyword>
<name>A0A7U3ZRV1_RUNSL</name>
<evidence type="ECO:0000313" key="1">
    <source>
        <dbReference type="EMBL" id="AEI52178.1"/>
    </source>
</evidence>
<sequence>MNAQSYKEFFMDPQMREVINWKGLERVTGIRALRIKNVCMGRGGNFRTDEVEKLNAFFHRVNQMLITDTVYTSNP</sequence>